<evidence type="ECO:0000313" key="3">
    <source>
        <dbReference type="Proteomes" id="UP000663720"/>
    </source>
</evidence>
<protein>
    <submittedName>
        <fullName evidence="2">DUF4351</fullName>
    </submittedName>
</protein>
<dbReference type="EMBL" id="CP061799">
    <property type="protein sequence ID" value="QTA81054.1"/>
    <property type="molecule type" value="Genomic_DNA"/>
</dbReference>
<dbReference type="Proteomes" id="UP000663720">
    <property type="component" value="Chromosome"/>
</dbReference>
<dbReference type="RefSeq" id="WP_207687126.1">
    <property type="nucleotide sequence ID" value="NZ_CP061799.1"/>
</dbReference>
<proteinExistence type="predicted"/>
<dbReference type="KEGG" id="dli:dnl_33780"/>
<sequence length="112" mass="13326">MLEILELALRYTYHARNEDEETVKRYIEQDIEYFDDIKAREVAMTVAEQIRQSGVSVLIQKQLSKRFGIISTLLEQKLRNSRLDILDQFGESIFDFKDLNDAEKWWETHGNQ</sequence>
<gene>
    <name evidence="2" type="ORF">dnl_33780</name>
</gene>
<evidence type="ECO:0000259" key="1">
    <source>
        <dbReference type="Pfam" id="PF14261"/>
    </source>
</evidence>
<dbReference type="AlphaFoldDB" id="A0A975B959"/>
<evidence type="ECO:0000313" key="2">
    <source>
        <dbReference type="EMBL" id="QTA81054.1"/>
    </source>
</evidence>
<name>A0A975B959_9BACT</name>
<keyword evidence="3" id="KW-1185">Reference proteome</keyword>
<accession>A0A975B959</accession>
<dbReference type="InterPro" id="IPR025587">
    <property type="entry name" value="DUF4351"/>
</dbReference>
<organism evidence="2 3">
    <name type="scientific">Desulfonema limicola</name>
    <dbReference type="NCBI Taxonomy" id="45656"/>
    <lineage>
        <taxon>Bacteria</taxon>
        <taxon>Pseudomonadati</taxon>
        <taxon>Thermodesulfobacteriota</taxon>
        <taxon>Desulfobacteria</taxon>
        <taxon>Desulfobacterales</taxon>
        <taxon>Desulfococcaceae</taxon>
        <taxon>Desulfonema</taxon>
    </lineage>
</organism>
<feature type="domain" description="DUF4351" evidence="1">
    <location>
        <begin position="48"/>
        <end position="105"/>
    </location>
</feature>
<dbReference type="Pfam" id="PF14261">
    <property type="entry name" value="DUF4351"/>
    <property type="match status" value="1"/>
</dbReference>
<reference evidence="2" key="1">
    <citation type="journal article" date="2021" name="Microb. Physiol.">
        <title>Proteogenomic Insights into the Physiology of Marine, Sulfate-Reducing, Filamentous Desulfonema limicola and Desulfonema magnum.</title>
        <authorList>
            <person name="Schnaars V."/>
            <person name="Wohlbrand L."/>
            <person name="Scheve S."/>
            <person name="Hinrichs C."/>
            <person name="Reinhardt R."/>
            <person name="Rabus R."/>
        </authorList>
    </citation>
    <scope>NUCLEOTIDE SEQUENCE</scope>
    <source>
        <strain evidence="2">5ac10</strain>
    </source>
</reference>